<gene>
    <name evidence="9" type="ORF">ACFSQT_32440</name>
</gene>
<keyword evidence="7" id="KW-0067">ATP-binding</keyword>
<protein>
    <recommendedName>
        <fullName evidence="2">histidine kinase</fullName>
        <ecNumber evidence="2">2.7.13.3</ecNumber>
    </recommendedName>
</protein>
<proteinExistence type="predicted"/>
<accession>A0ABW4WPZ0</accession>
<evidence type="ECO:0000313" key="10">
    <source>
        <dbReference type="Proteomes" id="UP001597349"/>
    </source>
</evidence>
<evidence type="ECO:0000256" key="1">
    <source>
        <dbReference type="ARBA" id="ARBA00000085"/>
    </source>
</evidence>
<keyword evidence="10" id="KW-1185">Reference proteome</keyword>
<name>A0ABW4WPZ0_9HYPH</name>
<comment type="caution">
    <text evidence="9">The sequence shown here is derived from an EMBL/GenBank/DDBJ whole genome shotgun (WGS) entry which is preliminary data.</text>
</comment>
<evidence type="ECO:0000256" key="6">
    <source>
        <dbReference type="ARBA" id="ARBA00022777"/>
    </source>
</evidence>
<dbReference type="RefSeq" id="WP_379025759.1">
    <property type="nucleotide sequence ID" value="NZ_JBHUGY010000061.1"/>
</dbReference>
<evidence type="ECO:0000256" key="7">
    <source>
        <dbReference type="ARBA" id="ARBA00022840"/>
    </source>
</evidence>
<dbReference type="PANTHER" id="PTHR41523">
    <property type="entry name" value="TWO-COMPONENT SYSTEM SENSOR PROTEIN"/>
    <property type="match status" value="1"/>
</dbReference>
<dbReference type="Pfam" id="PF07536">
    <property type="entry name" value="HWE_HK"/>
    <property type="match status" value="1"/>
</dbReference>
<keyword evidence="6 9" id="KW-0418">Kinase</keyword>
<organism evidence="9 10">
    <name type="scientific">Mesorhizobium calcicola</name>
    <dbReference type="NCBI Taxonomy" id="1300310"/>
    <lineage>
        <taxon>Bacteria</taxon>
        <taxon>Pseudomonadati</taxon>
        <taxon>Pseudomonadota</taxon>
        <taxon>Alphaproteobacteria</taxon>
        <taxon>Hyphomicrobiales</taxon>
        <taxon>Phyllobacteriaceae</taxon>
        <taxon>Mesorhizobium</taxon>
    </lineage>
</organism>
<reference evidence="10" key="1">
    <citation type="journal article" date="2019" name="Int. J. Syst. Evol. Microbiol.">
        <title>The Global Catalogue of Microorganisms (GCM) 10K type strain sequencing project: providing services to taxonomists for standard genome sequencing and annotation.</title>
        <authorList>
            <consortium name="The Broad Institute Genomics Platform"/>
            <consortium name="The Broad Institute Genome Sequencing Center for Infectious Disease"/>
            <person name="Wu L."/>
            <person name="Ma J."/>
        </authorList>
    </citation>
    <scope>NUCLEOTIDE SEQUENCE [LARGE SCALE GENOMIC DNA]</scope>
    <source>
        <strain evidence="10">CGMCC 1.16226</strain>
    </source>
</reference>
<evidence type="ECO:0000256" key="5">
    <source>
        <dbReference type="ARBA" id="ARBA00022741"/>
    </source>
</evidence>
<dbReference type="Gene3D" id="3.30.450.20">
    <property type="entry name" value="PAS domain"/>
    <property type="match status" value="1"/>
</dbReference>
<dbReference type="Proteomes" id="UP001597349">
    <property type="component" value="Unassembled WGS sequence"/>
</dbReference>
<dbReference type="EC" id="2.7.13.3" evidence="2"/>
<evidence type="ECO:0000313" key="9">
    <source>
        <dbReference type="EMBL" id="MFD2057627.1"/>
    </source>
</evidence>
<sequence>MRSRTGDRKDDVPSDEVIALHPAESGMQLGRALLHALHNAGISVLYQDRELKTVWARNMRAPWVSDTADANGILPAVQVDRIGAAKRDVIASGNPQRLEISVPTEDGFRWFQVWVDADHGDGCTVQGVVTTMVETTDQKRREQTLTTLLREVSHRSKNLLAIIQSIATQTGRYSDGIADFLTRFRGRLQSLASSQDLVTSSNWRGAALRELVSGQVGRNGVDPSHGLRFRGANPYLNPNAALHIGLAMHELAVNSVSYGALSRADGVVDVTADLDVAAGSLALSLIWAEAIPASDIDIERSQKRFGSVALERVVPASLNGTAKLEIMPGRLEYRLVVPHGNFEPE</sequence>
<evidence type="ECO:0000256" key="3">
    <source>
        <dbReference type="ARBA" id="ARBA00022553"/>
    </source>
</evidence>
<keyword evidence="4 9" id="KW-0808">Transferase</keyword>
<evidence type="ECO:0000256" key="4">
    <source>
        <dbReference type="ARBA" id="ARBA00022679"/>
    </source>
</evidence>
<dbReference type="InterPro" id="IPR011102">
    <property type="entry name" value="Sig_transdc_His_kinase_HWE"/>
</dbReference>
<dbReference type="PANTHER" id="PTHR41523:SF7">
    <property type="entry name" value="HISTIDINE KINASE"/>
    <property type="match status" value="1"/>
</dbReference>
<keyword evidence="3" id="KW-0597">Phosphoprotein</keyword>
<dbReference type="GO" id="GO:0004673">
    <property type="term" value="F:protein histidine kinase activity"/>
    <property type="evidence" value="ECO:0007669"/>
    <property type="project" value="UniProtKB-EC"/>
</dbReference>
<evidence type="ECO:0000256" key="2">
    <source>
        <dbReference type="ARBA" id="ARBA00012438"/>
    </source>
</evidence>
<feature type="domain" description="Signal transduction histidine kinase HWE region" evidence="8">
    <location>
        <begin position="151"/>
        <end position="233"/>
    </location>
</feature>
<comment type="catalytic activity">
    <reaction evidence="1">
        <text>ATP + protein L-histidine = ADP + protein N-phospho-L-histidine.</text>
        <dbReference type="EC" id="2.7.13.3"/>
    </reaction>
</comment>
<dbReference type="EMBL" id="JBHUGY010000061">
    <property type="protein sequence ID" value="MFD2057627.1"/>
    <property type="molecule type" value="Genomic_DNA"/>
</dbReference>
<evidence type="ECO:0000259" key="8">
    <source>
        <dbReference type="SMART" id="SM00911"/>
    </source>
</evidence>
<keyword evidence="5" id="KW-0547">Nucleotide-binding</keyword>
<dbReference type="SMART" id="SM00911">
    <property type="entry name" value="HWE_HK"/>
    <property type="match status" value="1"/>
</dbReference>